<name>A0AAU8FXI5_9MICO</name>
<protein>
    <submittedName>
        <fullName evidence="1">Uncharacterized protein</fullName>
    </submittedName>
</protein>
<dbReference type="EMBL" id="CP159290">
    <property type="protein sequence ID" value="XCH29337.1"/>
    <property type="molecule type" value="Genomic_DNA"/>
</dbReference>
<organism evidence="1">
    <name type="scientific">Cellulosimicrobium sp. ES-005</name>
    <dbReference type="NCBI Taxonomy" id="3163031"/>
    <lineage>
        <taxon>Bacteria</taxon>
        <taxon>Bacillati</taxon>
        <taxon>Actinomycetota</taxon>
        <taxon>Actinomycetes</taxon>
        <taxon>Micrococcales</taxon>
        <taxon>Promicromonosporaceae</taxon>
        <taxon>Cellulosimicrobium</taxon>
    </lineage>
</organism>
<gene>
    <name evidence="1" type="ORF">ABRQ22_17390</name>
</gene>
<dbReference type="AlphaFoldDB" id="A0AAU8FXI5"/>
<sequence length="53" mass="5653">MATVKALVDGIVDAGILPDDNDDVVTALTFRRFGDLHAAKDTVALSIVLEEIQ</sequence>
<reference evidence="1" key="1">
    <citation type="submission" date="2024-06" db="EMBL/GenBank/DDBJ databases">
        <title>Complete genome sequence of the cellulolytic actinobacterium, Cellulosimicrobium ES-005.</title>
        <authorList>
            <person name="Matthews C.T."/>
            <person name="Underwood K.D."/>
            <person name="Ghanchi K.M."/>
            <person name="Fields S.D."/>
            <person name="Gardner S.G."/>
        </authorList>
    </citation>
    <scope>NUCLEOTIDE SEQUENCE</scope>
    <source>
        <strain evidence="1">ES-005</strain>
    </source>
</reference>
<evidence type="ECO:0000313" key="1">
    <source>
        <dbReference type="EMBL" id="XCH29337.1"/>
    </source>
</evidence>
<dbReference type="RefSeq" id="WP_353707635.1">
    <property type="nucleotide sequence ID" value="NZ_CP159290.1"/>
</dbReference>
<accession>A0AAU8FXI5</accession>
<proteinExistence type="predicted"/>